<dbReference type="Proteomes" id="UP000772434">
    <property type="component" value="Unassembled WGS sequence"/>
</dbReference>
<proteinExistence type="predicted"/>
<evidence type="ECO:0000256" key="4">
    <source>
        <dbReference type="SAM" id="MobiDB-lite"/>
    </source>
</evidence>
<keyword evidence="7" id="KW-1185">Reference proteome</keyword>
<evidence type="ECO:0000313" key="7">
    <source>
        <dbReference type="Proteomes" id="UP000772434"/>
    </source>
</evidence>
<evidence type="ECO:0000313" key="6">
    <source>
        <dbReference type="EMBL" id="KAF9072823.1"/>
    </source>
</evidence>
<keyword evidence="3" id="KW-0862">Zinc</keyword>
<gene>
    <name evidence="6" type="ORF">BDP27DRAFT_1417883</name>
</gene>
<dbReference type="InterPro" id="IPR043145">
    <property type="entry name" value="Znf_ZZ_sf"/>
</dbReference>
<evidence type="ECO:0000256" key="2">
    <source>
        <dbReference type="ARBA" id="ARBA00022771"/>
    </source>
</evidence>
<dbReference type="OrthoDB" id="2122982at2759"/>
<dbReference type="InterPro" id="IPR018247">
    <property type="entry name" value="EF_Hand_1_Ca_BS"/>
</dbReference>
<feature type="region of interest" description="Disordered" evidence="4">
    <location>
        <begin position="822"/>
        <end position="868"/>
    </location>
</feature>
<organism evidence="6 7">
    <name type="scientific">Rhodocollybia butyracea</name>
    <dbReference type="NCBI Taxonomy" id="206335"/>
    <lineage>
        <taxon>Eukaryota</taxon>
        <taxon>Fungi</taxon>
        <taxon>Dikarya</taxon>
        <taxon>Basidiomycota</taxon>
        <taxon>Agaricomycotina</taxon>
        <taxon>Agaricomycetes</taxon>
        <taxon>Agaricomycetidae</taxon>
        <taxon>Agaricales</taxon>
        <taxon>Marasmiineae</taxon>
        <taxon>Omphalotaceae</taxon>
        <taxon>Rhodocollybia</taxon>
    </lineage>
</organism>
<dbReference type="GO" id="GO:0005509">
    <property type="term" value="F:calcium ion binding"/>
    <property type="evidence" value="ECO:0007669"/>
    <property type="project" value="InterPro"/>
</dbReference>
<dbReference type="InterPro" id="IPR002048">
    <property type="entry name" value="EF_hand_dom"/>
</dbReference>
<comment type="caution">
    <text evidence="6">The sequence shown here is derived from an EMBL/GenBank/DDBJ whole genome shotgun (WGS) entry which is preliminary data.</text>
</comment>
<accession>A0A9P5Q123</accession>
<evidence type="ECO:0000259" key="5">
    <source>
        <dbReference type="PROSITE" id="PS50222"/>
    </source>
</evidence>
<feature type="region of interest" description="Disordered" evidence="4">
    <location>
        <begin position="448"/>
        <end position="479"/>
    </location>
</feature>
<feature type="domain" description="EF-hand" evidence="5">
    <location>
        <begin position="547"/>
        <end position="582"/>
    </location>
</feature>
<dbReference type="PROSITE" id="PS50222">
    <property type="entry name" value="EF_HAND_2"/>
    <property type="match status" value="1"/>
</dbReference>
<feature type="region of interest" description="Disordered" evidence="4">
    <location>
        <begin position="313"/>
        <end position="338"/>
    </location>
</feature>
<evidence type="ECO:0000256" key="3">
    <source>
        <dbReference type="ARBA" id="ARBA00022833"/>
    </source>
</evidence>
<keyword evidence="2" id="KW-0863">Zinc-finger</keyword>
<name>A0A9P5Q123_9AGAR</name>
<dbReference type="GO" id="GO:0008270">
    <property type="term" value="F:zinc ion binding"/>
    <property type="evidence" value="ECO:0007669"/>
    <property type="project" value="UniProtKB-KW"/>
</dbReference>
<evidence type="ECO:0000256" key="1">
    <source>
        <dbReference type="ARBA" id="ARBA00022723"/>
    </source>
</evidence>
<keyword evidence="1" id="KW-0479">Metal-binding</keyword>
<dbReference type="EMBL" id="JADNRY010000022">
    <property type="protein sequence ID" value="KAF9072823.1"/>
    <property type="molecule type" value="Genomic_DNA"/>
</dbReference>
<dbReference type="SUPFAM" id="SSF57850">
    <property type="entry name" value="RING/U-box"/>
    <property type="match status" value="1"/>
</dbReference>
<protein>
    <recommendedName>
        <fullName evidence="5">EF-hand domain-containing protein</fullName>
    </recommendedName>
</protein>
<sequence>MDMPVPQPATSLEQRPKYSETLLKIQDDLNAKPIERSETSLFNKIKNKFGCVNDNFNLDSPAMGVDATTDVIDAAKDAAEPITSALTSSVNDGSLSQFIDPFIDIIDGLSTIHPAIAATFKLFKAVYAVEKKRRENHQMVVQLYADMQNMLALLLRADDIKDNYKPLPNEKESQVSSVESQVQHIAEDIKAAHRTCEGFNQSRSIARVLMGAKWTEKFNHCTQTFAERKNQLNIYINMHSSHGIDDVKKGQAEIGKKVDDIAAKLLMFGEFMSSTERKISDFFRTKGLTLDDALLNNDDVLCDLYDIEREGQDFSAPNQQKSSKNDQSKSQRHKLSLQERTYQEEQLKRLKDDMRMDVDKILEQVDKLEARFNIELARQTKEVKDIVKSTGDRVIESLSNGPWEMLSDKEISQLWKYMKWNASVKSTHFVLAMRDFYHDGLAVHHHLKREERSKSRAVSGEQRQRKPKERAKVSGNSPGAKVLESGAKVIESGFASGVKSIASGAKVIESGFAKGIASGAKAFGNSAKAKVPHATIRPDDEWIIPQLRIDCLRSVLDAIDVDTSGFITVKEVEVFYQARPKDWSLLKWIAYWALGWKASMVIYYREIRSTLRAMFSVLQQVSPKNRRPVDDYLSYMWSGVMVMTMSLVNLENSPDFEDCSSYFTEYIKEEKRSLEEKEVSYALSSNLVADGTLVNQSLLPLLDILLKKHLKIIKLSTSTIVPPSSIVKALQDATLSIWSIWEECTNRARVIQANFKHQRRDVQQELKIFACGLYQYTLERHHYTPGELDLLGDFSGTASVNQDEIVAIEKELRDDSVIVTEDSNVAGDATDNNAPKDASTPLSREIDLPPSQTPPSETPGTAEPLPLDDPKLAQEILREWTGYIEEDDAGSVTYMHHYTFRASPSGGSNFDADGTIYDGESFSVSGTFSMDSESDTINVNFIKEYDPDTRLNYVGTFDRQTGELYGLITKLGLGADASNDVRKRRFCFHPVSPLVCQSAVCVRPTDLFSETATDFEIARQQLRDAHARNYERVGNLGEDLTPNRVKLALMVGDIYWRRQRSVHPGSVVTRKVLPEAMRNYYIEWDKEKDMIEEEAPHHGVYCDNCGEEPEDIVGSLIICVTCSRTDRGHVDLCSTVQCIDSPTLRTERGELAQPHEPSHGLLRLPNILHLGMESDALFRARRGLNDAKAVWEEGMAKKRSEKAETLDRESTDKKFGCRICWRKIVSPFWFCIDCSSGEEPVLLCNRCGVDEIHHDTHHLVRYSSPKEQTDKDMNIEQQLNLLSQQVQAVQPVSRKEMEQELKSLREDVQYRFDRIEAILTRLIPVEGSSQNL</sequence>
<dbReference type="Gene3D" id="3.30.60.90">
    <property type="match status" value="1"/>
</dbReference>
<dbReference type="PROSITE" id="PS00018">
    <property type="entry name" value="EF_HAND_1"/>
    <property type="match status" value="1"/>
</dbReference>
<reference evidence="6" key="1">
    <citation type="submission" date="2020-11" db="EMBL/GenBank/DDBJ databases">
        <authorList>
            <consortium name="DOE Joint Genome Institute"/>
            <person name="Ahrendt S."/>
            <person name="Riley R."/>
            <person name="Andreopoulos W."/>
            <person name="Labutti K."/>
            <person name="Pangilinan J."/>
            <person name="Ruiz-Duenas F.J."/>
            <person name="Barrasa J.M."/>
            <person name="Sanchez-Garcia M."/>
            <person name="Camarero S."/>
            <person name="Miyauchi S."/>
            <person name="Serrano A."/>
            <person name="Linde D."/>
            <person name="Babiker R."/>
            <person name="Drula E."/>
            <person name="Ayuso-Fernandez I."/>
            <person name="Pacheco R."/>
            <person name="Padilla G."/>
            <person name="Ferreira P."/>
            <person name="Barriuso J."/>
            <person name="Kellner H."/>
            <person name="Castanera R."/>
            <person name="Alfaro M."/>
            <person name="Ramirez L."/>
            <person name="Pisabarro A.G."/>
            <person name="Kuo A."/>
            <person name="Tritt A."/>
            <person name="Lipzen A."/>
            <person name="He G."/>
            <person name="Yan M."/>
            <person name="Ng V."/>
            <person name="Cullen D."/>
            <person name="Martin F."/>
            <person name="Rosso M.-N."/>
            <person name="Henrissat B."/>
            <person name="Hibbett D."/>
            <person name="Martinez A.T."/>
            <person name="Grigoriev I.V."/>
        </authorList>
    </citation>
    <scope>NUCLEOTIDE SEQUENCE</scope>
    <source>
        <strain evidence="6">AH 40177</strain>
    </source>
</reference>